<dbReference type="NCBIfam" id="TIGR01245">
    <property type="entry name" value="trpD"/>
    <property type="match status" value="1"/>
</dbReference>
<dbReference type="GO" id="GO:0005829">
    <property type="term" value="C:cytosol"/>
    <property type="evidence" value="ECO:0007669"/>
    <property type="project" value="TreeGrafter"/>
</dbReference>
<feature type="domain" description="Glycosyl transferase family 3" evidence="3">
    <location>
        <begin position="117"/>
        <end position="235"/>
    </location>
</feature>
<name>A0A382T7T8_9ZZZZ</name>
<dbReference type="EMBL" id="UINC01134374">
    <property type="protein sequence ID" value="SVD17882.1"/>
    <property type="molecule type" value="Genomic_DNA"/>
</dbReference>
<evidence type="ECO:0000259" key="3">
    <source>
        <dbReference type="Pfam" id="PF00591"/>
    </source>
</evidence>
<dbReference type="GO" id="GO:0000162">
    <property type="term" value="P:L-tryptophan biosynthetic process"/>
    <property type="evidence" value="ECO:0007669"/>
    <property type="project" value="InterPro"/>
</dbReference>
<dbReference type="SUPFAM" id="SSF47648">
    <property type="entry name" value="Nucleoside phosphorylase/phosphoribosyltransferase N-terminal domain"/>
    <property type="match status" value="1"/>
</dbReference>
<dbReference type="PANTHER" id="PTHR43285">
    <property type="entry name" value="ANTHRANILATE PHOSPHORIBOSYLTRANSFERASE"/>
    <property type="match status" value="1"/>
</dbReference>
<dbReference type="SUPFAM" id="SSF52418">
    <property type="entry name" value="Nucleoside phosphorylase/phosphoribosyltransferase catalytic domain"/>
    <property type="match status" value="1"/>
</dbReference>
<evidence type="ECO:0000313" key="5">
    <source>
        <dbReference type="EMBL" id="SVD17882.1"/>
    </source>
</evidence>
<keyword evidence="1" id="KW-0328">Glycosyltransferase</keyword>
<proteinExistence type="predicted"/>
<protein>
    <recommendedName>
        <fullName evidence="6">Glycosyl transferase family 3 domain-containing protein</fullName>
    </recommendedName>
</protein>
<dbReference type="Gene3D" id="1.20.970.10">
    <property type="entry name" value="Transferase, Pyrimidine Nucleoside Phosphorylase, Chain C"/>
    <property type="match status" value="1"/>
</dbReference>
<evidence type="ECO:0000259" key="4">
    <source>
        <dbReference type="Pfam" id="PF02885"/>
    </source>
</evidence>
<evidence type="ECO:0000256" key="2">
    <source>
        <dbReference type="ARBA" id="ARBA00022679"/>
    </source>
</evidence>
<feature type="domain" description="Glycosyl transferase family 3 N-terminal" evidence="4">
    <location>
        <begin position="45"/>
        <end position="105"/>
    </location>
</feature>
<gene>
    <name evidence="5" type="ORF">METZ01_LOCUS370736</name>
</gene>
<dbReference type="InterPro" id="IPR036320">
    <property type="entry name" value="Glycosyl_Trfase_fam3_N_dom_sf"/>
</dbReference>
<sequence>MPRSINPNRLRGYDLGAEDTERLLSTRRGMSQGTFSLLELSDLRSVIRKVVEGNDLTVSEAEFAFDVVMEGEASPLEMAALLTALRVKGEVPVEVAGGVKALRKAMIPIQAERVAGLIDTCGTGGGTVTTFNISTAAALVARGAGATIAKHGNRSFTSRSGSADVLEALGVRIELSPKEMERILKEIGLVFMFAPLLHPAMKYVGPVRRELGFTTIMNILGPLTNPARVKRQLVG</sequence>
<dbReference type="GO" id="GO:0004048">
    <property type="term" value="F:anthranilate phosphoribosyltransferase activity"/>
    <property type="evidence" value="ECO:0007669"/>
    <property type="project" value="InterPro"/>
</dbReference>
<keyword evidence="2" id="KW-0808">Transferase</keyword>
<organism evidence="5">
    <name type="scientific">marine metagenome</name>
    <dbReference type="NCBI Taxonomy" id="408172"/>
    <lineage>
        <taxon>unclassified sequences</taxon>
        <taxon>metagenomes</taxon>
        <taxon>ecological metagenomes</taxon>
    </lineage>
</organism>
<evidence type="ECO:0000256" key="1">
    <source>
        <dbReference type="ARBA" id="ARBA00022676"/>
    </source>
</evidence>
<feature type="non-terminal residue" evidence="5">
    <location>
        <position position="235"/>
    </location>
</feature>
<evidence type="ECO:0008006" key="6">
    <source>
        <dbReference type="Google" id="ProtNLM"/>
    </source>
</evidence>
<dbReference type="InterPro" id="IPR005940">
    <property type="entry name" value="Anthranilate_Pribosyl_Tfrase"/>
</dbReference>
<dbReference type="InterPro" id="IPR000312">
    <property type="entry name" value="Glycosyl_Trfase_fam3"/>
</dbReference>
<dbReference type="InterPro" id="IPR035902">
    <property type="entry name" value="Nuc_phospho_transferase"/>
</dbReference>
<dbReference type="PANTHER" id="PTHR43285:SF2">
    <property type="entry name" value="ANTHRANILATE PHOSPHORIBOSYLTRANSFERASE"/>
    <property type="match status" value="1"/>
</dbReference>
<reference evidence="5" key="1">
    <citation type="submission" date="2018-05" db="EMBL/GenBank/DDBJ databases">
        <authorList>
            <person name="Lanie J.A."/>
            <person name="Ng W.-L."/>
            <person name="Kazmierczak K.M."/>
            <person name="Andrzejewski T.M."/>
            <person name="Davidsen T.M."/>
            <person name="Wayne K.J."/>
            <person name="Tettelin H."/>
            <person name="Glass J.I."/>
            <person name="Rusch D."/>
            <person name="Podicherti R."/>
            <person name="Tsui H.-C.T."/>
            <person name="Winkler M.E."/>
        </authorList>
    </citation>
    <scope>NUCLEOTIDE SEQUENCE</scope>
</reference>
<dbReference type="InterPro" id="IPR017459">
    <property type="entry name" value="Glycosyl_Trfase_fam3_N_dom"/>
</dbReference>
<dbReference type="AlphaFoldDB" id="A0A382T7T8"/>
<dbReference type="Gene3D" id="3.40.1030.10">
    <property type="entry name" value="Nucleoside phosphorylase/phosphoribosyltransferase catalytic domain"/>
    <property type="match status" value="1"/>
</dbReference>
<dbReference type="Pfam" id="PF02885">
    <property type="entry name" value="Glycos_trans_3N"/>
    <property type="match status" value="1"/>
</dbReference>
<accession>A0A382T7T8</accession>
<dbReference type="Pfam" id="PF00591">
    <property type="entry name" value="Glycos_transf_3"/>
    <property type="match status" value="1"/>
</dbReference>